<dbReference type="Proteomes" id="UP000550714">
    <property type="component" value="Unassembled WGS sequence"/>
</dbReference>
<evidence type="ECO:0000313" key="1">
    <source>
        <dbReference type="EMBL" id="MBB3050976.1"/>
    </source>
</evidence>
<comment type="caution">
    <text evidence="1">The sequence shown here is derived from an EMBL/GenBank/DDBJ whole genome shotgun (WGS) entry which is preliminary data.</text>
</comment>
<dbReference type="RefSeq" id="WP_343053794.1">
    <property type="nucleotide sequence ID" value="NZ_JACHWU010000002.1"/>
</dbReference>
<protein>
    <submittedName>
        <fullName evidence="1">Uncharacterized protein</fullName>
    </submittedName>
</protein>
<sequence>MSATPSREELQALRTPVPQHCGWCGRAVEQPAAAGRRRRYCGRSCRQRAYERRTAVQRTGLPDDAVVLSGDEVAALQDRLFQLRCAAEDVATAAVDGAGSDELQKLAGEVSRIASDIEALR</sequence>
<reference evidence="1 2" key="1">
    <citation type="submission" date="2020-08" db="EMBL/GenBank/DDBJ databases">
        <title>Genomic Encyclopedia of Type Strains, Phase III (KMG-III): the genomes of soil and plant-associated and newly described type strains.</title>
        <authorList>
            <person name="Whitman W."/>
        </authorList>
    </citation>
    <scope>NUCLEOTIDE SEQUENCE [LARGE SCALE GENOMIC DNA]</scope>
    <source>
        <strain evidence="1 2">CECT 8577</strain>
    </source>
</reference>
<name>A0A839RZS6_9PSEU</name>
<dbReference type="AlphaFoldDB" id="A0A839RZS6"/>
<dbReference type="EMBL" id="JACHWU010000002">
    <property type="protein sequence ID" value="MBB3050976.1"/>
    <property type="molecule type" value="Genomic_DNA"/>
</dbReference>
<organism evidence="1 2">
    <name type="scientific">Prauserella isguenensis</name>
    <dbReference type="NCBI Taxonomy" id="1470180"/>
    <lineage>
        <taxon>Bacteria</taxon>
        <taxon>Bacillati</taxon>
        <taxon>Actinomycetota</taxon>
        <taxon>Actinomycetes</taxon>
        <taxon>Pseudonocardiales</taxon>
        <taxon>Pseudonocardiaceae</taxon>
        <taxon>Prauserella</taxon>
    </lineage>
</organism>
<proteinExistence type="predicted"/>
<evidence type="ECO:0000313" key="2">
    <source>
        <dbReference type="Proteomes" id="UP000550714"/>
    </source>
</evidence>
<keyword evidence="2" id="KW-1185">Reference proteome</keyword>
<accession>A0A839RZS6</accession>
<gene>
    <name evidence="1" type="ORF">FHS23_001999</name>
</gene>